<dbReference type="AlphaFoldDB" id="A0A426ZVE1"/>
<dbReference type="EMBL" id="AMZH03004858">
    <property type="protein sequence ID" value="RRT67949.1"/>
    <property type="molecule type" value="Genomic_DNA"/>
</dbReference>
<name>A0A426ZVE1_ENSVE</name>
<proteinExistence type="predicted"/>
<evidence type="ECO:0000313" key="1">
    <source>
        <dbReference type="EMBL" id="RRT67949.1"/>
    </source>
</evidence>
<dbReference type="Proteomes" id="UP000287651">
    <property type="component" value="Unassembled WGS sequence"/>
</dbReference>
<accession>A0A426ZVE1</accession>
<comment type="caution">
    <text evidence="1">The sequence shown here is derived from an EMBL/GenBank/DDBJ whole genome shotgun (WGS) entry which is preliminary data.</text>
</comment>
<gene>
    <name evidence="1" type="ORF">B296_00025930</name>
</gene>
<organism evidence="1 2">
    <name type="scientific">Ensete ventricosum</name>
    <name type="common">Abyssinian banana</name>
    <name type="synonym">Musa ensete</name>
    <dbReference type="NCBI Taxonomy" id="4639"/>
    <lineage>
        <taxon>Eukaryota</taxon>
        <taxon>Viridiplantae</taxon>
        <taxon>Streptophyta</taxon>
        <taxon>Embryophyta</taxon>
        <taxon>Tracheophyta</taxon>
        <taxon>Spermatophyta</taxon>
        <taxon>Magnoliopsida</taxon>
        <taxon>Liliopsida</taxon>
        <taxon>Zingiberales</taxon>
        <taxon>Musaceae</taxon>
        <taxon>Ensete</taxon>
    </lineage>
</organism>
<evidence type="ECO:0000313" key="2">
    <source>
        <dbReference type="Proteomes" id="UP000287651"/>
    </source>
</evidence>
<reference evidence="1 2" key="1">
    <citation type="journal article" date="2014" name="Agronomy (Basel)">
        <title>A Draft Genome Sequence for Ensete ventricosum, the Drought-Tolerant Tree Against Hunger.</title>
        <authorList>
            <person name="Harrison J."/>
            <person name="Moore K.A."/>
            <person name="Paszkiewicz K."/>
            <person name="Jones T."/>
            <person name="Grant M."/>
            <person name="Ambacheew D."/>
            <person name="Muzemil S."/>
            <person name="Studholme D.J."/>
        </authorList>
    </citation>
    <scope>NUCLEOTIDE SEQUENCE [LARGE SCALE GENOMIC DNA]</scope>
</reference>
<protein>
    <submittedName>
        <fullName evidence="1">Uncharacterized protein</fullName>
    </submittedName>
</protein>
<sequence>MTKTTLLEAAPPPLNSTKMEILLQIKEKGLLRTPNTMKSPRELRDWTKYYRFHRDYGHDTEECHDLQNQIELIRKGHLGHYIDVIVEGPTSNGDSTSGQKAYARAVVEKRPSPIDKPRIAFEAGEAEYPTMTTRW</sequence>